<comment type="caution">
    <text evidence="1">The sequence shown here is derived from an EMBL/GenBank/DDBJ whole genome shotgun (WGS) entry which is preliminary data.</text>
</comment>
<evidence type="ECO:0000313" key="1">
    <source>
        <dbReference type="EMBL" id="RJX70917.1"/>
    </source>
</evidence>
<sequence length="195" mass="23044">MTRKYKKKLIDEYYLQDAELAGSFENAIDQLLKNDIRITKNRLKNETKFKSAQLDAFYRFHCKEKKARIEMNCTLLDKKIWKYKAEKAGKTVSQLVAESLHQTYIVVPFTDKTRKEMQQVINERVRFNSLLNQAVKWCNTHKSGVEAIQILLELNQLNKAFEQHDLRVMSILAEPLVDHKFRVARVDPLDVQSWR</sequence>
<dbReference type="OrthoDB" id="7065758at2"/>
<dbReference type="RefSeq" id="WP_120031325.1">
    <property type="nucleotide sequence ID" value="NZ_QVMU01000009.1"/>
</dbReference>
<name>A0A3A6QFF7_9VIBR</name>
<protein>
    <submittedName>
        <fullName evidence="1">Uncharacterized protein</fullName>
    </submittedName>
</protein>
<dbReference type="InterPro" id="IPR053842">
    <property type="entry name" value="NikA-like"/>
</dbReference>
<accession>A0A3A6QFF7</accession>
<dbReference type="Proteomes" id="UP000273252">
    <property type="component" value="Unassembled WGS sequence"/>
</dbReference>
<dbReference type="EMBL" id="QVMU01000009">
    <property type="protein sequence ID" value="RJX70917.1"/>
    <property type="molecule type" value="Genomic_DNA"/>
</dbReference>
<dbReference type="AlphaFoldDB" id="A0A3A6QFF7"/>
<evidence type="ECO:0000313" key="2">
    <source>
        <dbReference type="Proteomes" id="UP000273252"/>
    </source>
</evidence>
<organism evidence="1 2">
    <name type="scientific">Vibrio sinensis</name>
    <dbReference type="NCBI Taxonomy" id="2302434"/>
    <lineage>
        <taxon>Bacteria</taxon>
        <taxon>Pseudomonadati</taxon>
        <taxon>Pseudomonadota</taxon>
        <taxon>Gammaproteobacteria</taxon>
        <taxon>Vibrionales</taxon>
        <taxon>Vibrionaceae</taxon>
        <taxon>Vibrio</taxon>
    </lineage>
</organism>
<dbReference type="Pfam" id="PF21983">
    <property type="entry name" value="NikA-like"/>
    <property type="match status" value="1"/>
</dbReference>
<gene>
    <name evidence="1" type="ORF">DZ860_11315</name>
</gene>
<proteinExistence type="predicted"/>
<reference evidence="1 2" key="1">
    <citation type="submission" date="2018-08" db="EMBL/GenBank/DDBJ databases">
        <title>Vibrio isolated from the Eastern China Marginal Seas.</title>
        <authorList>
            <person name="Li Y."/>
        </authorList>
    </citation>
    <scope>NUCLEOTIDE SEQUENCE [LARGE SCALE GENOMIC DNA]</scope>
    <source>
        <strain evidence="1 2">BEI233</strain>
    </source>
</reference>
<keyword evidence="2" id="KW-1185">Reference proteome</keyword>